<accession>A0AAD9Q747</accession>
<reference evidence="1" key="1">
    <citation type="journal article" date="2023" name="G3 (Bethesda)">
        <title>Whole genome assembly and annotation of the endangered Caribbean coral Acropora cervicornis.</title>
        <authorList>
            <person name="Selwyn J.D."/>
            <person name="Vollmer S.V."/>
        </authorList>
    </citation>
    <scope>NUCLEOTIDE SEQUENCE</scope>
    <source>
        <strain evidence="1">K2</strain>
    </source>
</reference>
<sequence length="66" mass="7160">MFAAENVQPIFCIACATCSLQYAMSNLHDLCFYMNIPSSLDSTQTGIGHRPIAKHKVSSKFPGLGP</sequence>
<keyword evidence="2" id="KW-1185">Reference proteome</keyword>
<evidence type="ECO:0000313" key="1">
    <source>
        <dbReference type="EMBL" id="KAK2555565.1"/>
    </source>
</evidence>
<dbReference type="AlphaFoldDB" id="A0AAD9Q747"/>
<name>A0AAD9Q747_ACRCE</name>
<dbReference type="EMBL" id="JARQWQ010000061">
    <property type="protein sequence ID" value="KAK2555565.1"/>
    <property type="molecule type" value="Genomic_DNA"/>
</dbReference>
<organism evidence="1 2">
    <name type="scientific">Acropora cervicornis</name>
    <name type="common">Staghorn coral</name>
    <dbReference type="NCBI Taxonomy" id="6130"/>
    <lineage>
        <taxon>Eukaryota</taxon>
        <taxon>Metazoa</taxon>
        <taxon>Cnidaria</taxon>
        <taxon>Anthozoa</taxon>
        <taxon>Hexacorallia</taxon>
        <taxon>Scleractinia</taxon>
        <taxon>Astrocoeniina</taxon>
        <taxon>Acroporidae</taxon>
        <taxon>Acropora</taxon>
    </lineage>
</organism>
<evidence type="ECO:0000313" key="2">
    <source>
        <dbReference type="Proteomes" id="UP001249851"/>
    </source>
</evidence>
<dbReference type="Proteomes" id="UP001249851">
    <property type="component" value="Unassembled WGS sequence"/>
</dbReference>
<gene>
    <name evidence="1" type="ORF">P5673_022578</name>
</gene>
<reference evidence="1" key="2">
    <citation type="journal article" date="2023" name="Science">
        <title>Genomic signatures of disease resistance in endangered staghorn corals.</title>
        <authorList>
            <person name="Vollmer S.V."/>
            <person name="Selwyn J.D."/>
            <person name="Despard B.A."/>
            <person name="Roesel C.L."/>
        </authorList>
    </citation>
    <scope>NUCLEOTIDE SEQUENCE</scope>
    <source>
        <strain evidence="1">K2</strain>
    </source>
</reference>
<proteinExistence type="predicted"/>
<protein>
    <submittedName>
        <fullName evidence="1">Uncharacterized protein</fullName>
    </submittedName>
</protein>
<comment type="caution">
    <text evidence="1">The sequence shown here is derived from an EMBL/GenBank/DDBJ whole genome shotgun (WGS) entry which is preliminary data.</text>
</comment>